<proteinExistence type="predicted"/>
<dbReference type="GO" id="GO:0030286">
    <property type="term" value="C:dynein complex"/>
    <property type="evidence" value="ECO:0007669"/>
    <property type="project" value="InterPro"/>
</dbReference>
<dbReference type="PANTHER" id="PTHR46961">
    <property type="entry name" value="DYNEIN HEAVY CHAIN 1, AXONEMAL-LIKE PROTEIN"/>
    <property type="match status" value="1"/>
</dbReference>
<reference evidence="1" key="1">
    <citation type="journal article" date="2019" name="bioRxiv">
        <title>The Genome of the Zebra Mussel, Dreissena polymorpha: A Resource for Invasive Species Research.</title>
        <authorList>
            <person name="McCartney M.A."/>
            <person name="Auch B."/>
            <person name="Kono T."/>
            <person name="Mallez S."/>
            <person name="Zhang Y."/>
            <person name="Obille A."/>
            <person name="Becker A."/>
            <person name="Abrahante J.E."/>
            <person name="Garbe J."/>
            <person name="Badalamenti J.P."/>
            <person name="Herman A."/>
            <person name="Mangelson H."/>
            <person name="Liachko I."/>
            <person name="Sullivan S."/>
            <person name="Sone E.D."/>
            <person name="Koren S."/>
            <person name="Silverstein K.A.T."/>
            <person name="Beckman K.B."/>
            <person name="Gohl D.M."/>
        </authorList>
    </citation>
    <scope>NUCLEOTIDE SEQUENCE</scope>
    <source>
        <strain evidence="1">Duluth1</strain>
        <tissue evidence="1">Whole animal</tissue>
    </source>
</reference>
<gene>
    <name evidence="1" type="ORF">DPMN_161247</name>
</gene>
<dbReference type="AlphaFoldDB" id="A0A9D4ERU8"/>
<sequence>MTTDKEVSWRLDRNIWGITLTVLVNSRSDKNPVPTKRIQNIIDYLTYESFRYTCRGLYESHKFLFVLLMTLKIDLQQGKVKHDEFQTFIKGKLNFVHARPISFNLIPEILKRMNNHAKILGMSYINNNVMNRHFRFDLFI</sequence>
<dbReference type="GO" id="GO:0051959">
    <property type="term" value="F:dynein light intermediate chain binding"/>
    <property type="evidence" value="ECO:0007669"/>
    <property type="project" value="InterPro"/>
</dbReference>
<accession>A0A9D4ERU8</accession>
<dbReference type="PANTHER" id="PTHR46961:SF19">
    <property type="entry name" value="DYNEIN HEAVY CHAIN 5, AXONEMAL"/>
    <property type="match status" value="1"/>
</dbReference>
<dbReference type="GO" id="GO:0007018">
    <property type="term" value="P:microtubule-based movement"/>
    <property type="evidence" value="ECO:0007669"/>
    <property type="project" value="InterPro"/>
</dbReference>
<comment type="caution">
    <text evidence="1">The sequence shown here is derived from an EMBL/GenBank/DDBJ whole genome shotgun (WGS) entry which is preliminary data.</text>
</comment>
<protein>
    <submittedName>
        <fullName evidence="1">Uncharacterized protein</fullName>
    </submittedName>
</protein>
<dbReference type="EMBL" id="JAIWYP010000008">
    <property type="protein sequence ID" value="KAH3783311.1"/>
    <property type="molecule type" value="Genomic_DNA"/>
</dbReference>
<dbReference type="Gene3D" id="1.10.8.1220">
    <property type="match status" value="1"/>
</dbReference>
<reference evidence="1" key="2">
    <citation type="submission" date="2020-11" db="EMBL/GenBank/DDBJ databases">
        <authorList>
            <person name="McCartney M.A."/>
            <person name="Auch B."/>
            <person name="Kono T."/>
            <person name="Mallez S."/>
            <person name="Becker A."/>
            <person name="Gohl D.M."/>
            <person name="Silverstein K.A.T."/>
            <person name="Koren S."/>
            <person name="Bechman K.B."/>
            <person name="Herman A."/>
            <person name="Abrahante J.E."/>
            <person name="Garbe J."/>
        </authorList>
    </citation>
    <scope>NUCLEOTIDE SEQUENCE</scope>
    <source>
        <strain evidence="1">Duluth1</strain>
        <tissue evidence="1">Whole animal</tissue>
    </source>
</reference>
<evidence type="ECO:0000313" key="2">
    <source>
        <dbReference type="Proteomes" id="UP000828390"/>
    </source>
</evidence>
<dbReference type="Proteomes" id="UP000828390">
    <property type="component" value="Unassembled WGS sequence"/>
</dbReference>
<dbReference type="InterPro" id="IPR026983">
    <property type="entry name" value="DHC"/>
</dbReference>
<organism evidence="1 2">
    <name type="scientific">Dreissena polymorpha</name>
    <name type="common">Zebra mussel</name>
    <name type="synonym">Mytilus polymorpha</name>
    <dbReference type="NCBI Taxonomy" id="45954"/>
    <lineage>
        <taxon>Eukaryota</taxon>
        <taxon>Metazoa</taxon>
        <taxon>Spiralia</taxon>
        <taxon>Lophotrochozoa</taxon>
        <taxon>Mollusca</taxon>
        <taxon>Bivalvia</taxon>
        <taxon>Autobranchia</taxon>
        <taxon>Heteroconchia</taxon>
        <taxon>Euheterodonta</taxon>
        <taxon>Imparidentia</taxon>
        <taxon>Neoheterodontei</taxon>
        <taxon>Myida</taxon>
        <taxon>Dreissenoidea</taxon>
        <taxon>Dreissenidae</taxon>
        <taxon>Dreissena</taxon>
    </lineage>
</organism>
<dbReference type="GO" id="GO:0045505">
    <property type="term" value="F:dynein intermediate chain binding"/>
    <property type="evidence" value="ECO:0007669"/>
    <property type="project" value="InterPro"/>
</dbReference>
<keyword evidence="2" id="KW-1185">Reference proteome</keyword>
<name>A0A9D4ERU8_DREPO</name>
<evidence type="ECO:0000313" key="1">
    <source>
        <dbReference type="EMBL" id="KAH3783311.1"/>
    </source>
</evidence>